<protein>
    <submittedName>
        <fullName evidence="2">Uncharacterized protein</fullName>
    </submittedName>
</protein>
<dbReference type="AlphaFoldDB" id="A0A8J3EYW7"/>
<evidence type="ECO:0000313" key="3">
    <source>
        <dbReference type="Proteomes" id="UP000642180"/>
    </source>
</evidence>
<sequence length="151" mass="16379">MHERCQMNAALNWLRCLLTGHRYDNPVIGCQHSRSYCDCCGRELFNRAPLPAEIAPTPSDSHFTGGEGQAKEGWEGENQQPMDAADAAHIVKAINSGRMATTTSAAIASQRNSLDCADACGQYTFVTGSKDFLSKDVGDRRFWIVPKGAGA</sequence>
<evidence type="ECO:0000313" key="2">
    <source>
        <dbReference type="EMBL" id="GGI16400.1"/>
    </source>
</evidence>
<proteinExistence type="predicted"/>
<gene>
    <name evidence="2" type="ORF">GCM10008066_03770</name>
</gene>
<organism evidence="2 3">
    <name type="scientific">Oxalicibacterium faecigallinarum</name>
    <dbReference type="NCBI Taxonomy" id="573741"/>
    <lineage>
        <taxon>Bacteria</taxon>
        <taxon>Pseudomonadati</taxon>
        <taxon>Pseudomonadota</taxon>
        <taxon>Betaproteobacteria</taxon>
        <taxon>Burkholderiales</taxon>
        <taxon>Oxalobacteraceae</taxon>
        <taxon>Oxalicibacterium</taxon>
    </lineage>
</organism>
<feature type="region of interest" description="Disordered" evidence="1">
    <location>
        <begin position="55"/>
        <end position="74"/>
    </location>
</feature>
<dbReference type="EMBL" id="BMDI01000001">
    <property type="protein sequence ID" value="GGI16400.1"/>
    <property type="molecule type" value="Genomic_DNA"/>
</dbReference>
<evidence type="ECO:0000256" key="1">
    <source>
        <dbReference type="SAM" id="MobiDB-lite"/>
    </source>
</evidence>
<dbReference type="Proteomes" id="UP000642180">
    <property type="component" value="Unassembled WGS sequence"/>
</dbReference>
<reference evidence="3" key="1">
    <citation type="journal article" date="2019" name="Int. J. Syst. Evol. Microbiol.">
        <title>The Global Catalogue of Microorganisms (GCM) 10K type strain sequencing project: providing services to taxonomists for standard genome sequencing and annotation.</title>
        <authorList>
            <consortium name="The Broad Institute Genomics Platform"/>
            <consortium name="The Broad Institute Genome Sequencing Center for Infectious Disease"/>
            <person name="Wu L."/>
            <person name="Ma J."/>
        </authorList>
    </citation>
    <scope>NUCLEOTIDE SEQUENCE [LARGE SCALE GENOMIC DNA]</scope>
    <source>
        <strain evidence="3">CCM 2767</strain>
    </source>
</reference>
<keyword evidence="3" id="KW-1185">Reference proteome</keyword>
<name>A0A8J3EYW7_9BURK</name>
<accession>A0A8J3EYW7</accession>
<comment type="caution">
    <text evidence="2">The sequence shown here is derived from an EMBL/GenBank/DDBJ whole genome shotgun (WGS) entry which is preliminary data.</text>
</comment>